<dbReference type="SUPFAM" id="SSF46785">
    <property type="entry name" value="Winged helix' DNA-binding domain"/>
    <property type="match status" value="1"/>
</dbReference>
<dbReference type="Proteomes" id="UP001597203">
    <property type="component" value="Unassembled WGS sequence"/>
</dbReference>
<evidence type="ECO:0000313" key="7">
    <source>
        <dbReference type="Proteomes" id="UP001597203"/>
    </source>
</evidence>
<feature type="domain" description="HTH lysR-type" evidence="5">
    <location>
        <begin position="2"/>
        <end position="59"/>
    </location>
</feature>
<dbReference type="EMBL" id="JBHTLS010000123">
    <property type="protein sequence ID" value="MFD1105348.1"/>
    <property type="molecule type" value="Genomic_DNA"/>
</dbReference>
<organism evidence="6 7">
    <name type="scientific">Sphingobium olei</name>
    <dbReference type="NCBI Taxonomy" id="420955"/>
    <lineage>
        <taxon>Bacteria</taxon>
        <taxon>Pseudomonadati</taxon>
        <taxon>Pseudomonadota</taxon>
        <taxon>Alphaproteobacteria</taxon>
        <taxon>Sphingomonadales</taxon>
        <taxon>Sphingomonadaceae</taxon>
        <taxon>Sphingobium</taxon>
    </lineage>
</organism>
<dbReference type="PANTHER" id="PTHR30346:SF28">
    <property type="entry name" value="HTH-TYPE TRANSCRIPTIONAL REGULATOR CYNR"/>
    <property type="match status" value="1"/>
</dbReference>
<sequence>MLDRYLLRYFLAVVDQGNFSRAASHCNVSQPTLSVGIAKLERTLGTPLFIRSNQRVELTETGTRFLSHARRIEQAFNAAMQGMGVGDGRSSLRLGILSSVPGKIVADAVAASRPGRDSRFEMLFGSERELTGHLAKGRIDVALTLVGRGGDRFLEKSVRSEGYALAMSVRHPLADRPSISADRLGGEVMIVRRHCEALSETSRFFTERGVRPHFALRSTNDDQVMQMVSAGLGITVMPRSFQADGMARPALAGFDLVRTLGWAATQDAETMLHTPAPFMLEMERRFAGGP</sequence>
<dbReference type="PANTHER" id="PTHR30346">
    <property type="entry name" value="TRANSCRIPTIONAL DUAL REGULATOR HCAR-RELATED"/>
    <property type="match status" value="1"/>
</dbReference>
<name>A0ABW3P2S2_9SPHN</name>
<evidence type="ECO:0000256" key="2">
    <source>
        <dbReference type="ARBA" id="ARBA00023015"/>
    </source>
</evidence>
<keyword evidence="2" id="KW-0805">Transcription regulation</keyword>
<dbReference type="PRINTS" id="PR00039">
    <property type="entry name" value="HTHLYSR"/>
</dbReference>
<dbReference type="RefSeq" id="WP_380911131.1">
    <property type="nucleotide sequence ID" value="NZ_JBHTLS010000123.1"/>
</dbReference>
<comment type="similarity">
    <text evidence="1">Belongs to the LysR transcriptional regulatory family.</text>
</comment>
<dbReference type="Pfam" id="PF03466">
    <property type="entry name" value="LysR_substrate"/>
    <property type="match status" value="1"/>
</dbReference>
<dbReference type="SUPFAM" id="SSF53850">
    <property type="entry name" value="Periplasmic binding protein-like II"/>
    <property type="match status" value="1"/>
</dbReference>
<evidence type="ECO:0000256" key="4">
    <source>
        <dbReference type="ARBA" id="ARBA00023163"/>
    </source>
</evidence>
<evidence type="ECO:0000256" key="3">
    <source>
        <dbReference type="ARBA" id="ARBA00023125"/>
    </source>
</evidence>
<dbReference type="Gene3D" id="1.10.10.10">
    <property type="entry name" value="Winged helix-like DNA-binding domain superfamily/Winged helix DNA-binding domain"/>
    <property type="match status" value="1"/>
</dbReference>
<reference evidence="7" key="1">
    <citation type="journal article" date="2019" name="Int. J. Syst. Evol. Microbiol.">
        <title>The Global Catalogue of Microorganisms (GCM) 10K type strain sequencing project: providing services to taxonomists for standard genome sequencing and annotation.</title>
        <authorList>
            <consortium name="The Broad Institute Genomics Platform"/>
            <consortium name="The Broad Institute Genome Sequencing Center for Infectious Disease"/>
            <person name="Wu L."/>
            <person name="Ma J."/>
        </authorList>
    </citation>
    <scope>NUCLEOTIDE SEQUENCE [LARGE SCALE GENOMIC DNA]</scope>
    <source>
        <strain evidence="7">CCUG 54329</strain>
    </source>
</reference>
<evidence type="ECO:0000256" key="1">
    <source>
        <dbReference type="ARBA" id="ARBA00009437"/>
    </source>
</evidence>
<evidence type="ECO:0000313" key="6">
    <source>
        <dbReference type="EMBL" id="MFD1105348.1"/>
    </source>
</evidence>
<dbReference type="Pfam" id="PF00126">
    <property type="entry name" value="HTH_1"/>
    <property type="match status" value="1"/>
</dbReference>
<dbReference type="Gene3D" id="3.40.190.10">
    <property type="entry name" value="Periplasmic binding protein-like II"/>
    <property type="match status" value="2"/>
</dbReference>
<gene>
    <name evidence="6" type="ORF">ACFQ24_10770</name>
</gene>
<dbReference type="PROSITE" id="PS50931">
    <property type="entry name" value="HTH_LYSR"/>
    <property type="match status" value="1"/>
</dbReference>
<keyword evidence="3" id="KW-0238">DNA-binding</keyword>
<dbReference type="InterPro" id="IPR036388">
    <property type="entry name" value="WH-like_DNA-bd_sf"/>
</dbReference>
<comment type="caution">
    <text evidence="6">The sequence shown here is derived from an EMBL/GenBank/DDBJ whole genome shotgun (WGS) entry which is preliminary data.</text>
</comment>
<dbReference type="InterPro" id="IPR036390">
    <property type="entry name" value="WH_DNA-bd_sf"/>
</dbReference>
<keyword evidence="4" id="KW-0804">Transcription</keyword>
<dbReference type="CDD" id="cd05466">
    <property type="entry name" value="PBP2_LTTR_substrate"/>
    <property type="match status" value="1"/>
</dbReference>
<proteinExistence type="inferred from homology"/>
<keyword evidence="7" id="KW-1185">Reference proteome</keyword>
<evidence type="ECO:0000259" key="5">
    <source>
        <dbReference type="PROSITE" id="PS50931"/>
    </source>
</evidence>
<protein>
    <submittedName>
        <fullName evidence="6">LysR family transcriptional regulator</fullName>
    </submittedName>
</protein>
<accession>A0ABW3P2S2</accession>
<dbReference type="InterPro" id="IPR005119">
    <property type="entry name" value="LysR_subst-bd"/>
</dbReference>
<dbReference type="InterPro" id="IPR000847">
    <property type="entry name" value="LysR_HTH_N"/>
</dbReference>